<dbReference type="InterPro" id="IPR029510">
    <property type="entry name" value="Ald_DH_CS_GLU"/>
</dbReference>
<feature type="domain" description="Aldehyde dehydrogenase" evidence="6">
    <location>
        <begin position="29"/>
        <end position="478"/>
    </location>
</feature>
<dbReference type="Pfam" id="PF00171">
    <property type="entry name" value="Aldedh"/>
    <property type="match status" value="1"/>
</dbReference>
<dbReference type="FunFam" id="3.40.309.10:FF:000010">
    <property type="entry name" value="Gamma-aminobutyraldehyde dehydrogenase"/>
    <property type="match status" value="1"/>
</dbReference>
<keyword evidence="3" id="KW-0520">NAD</keyword>
<dbReference type="GO" id="GO:0016620">
    <property type="term" value="F:oxidoreductase activity, acting on the aldehyde or oxo group of donors, NAD or NADP as acceptor"/>
    <property type="evidence" value="ECO:0007669"/>
    <property type="project" value="InterPro"/>
</dbReference>
<dbReference type="RefSeq" id="WP_093840416.1">
    <property type="nucleotide sequence ID" value="NZ_FOLM01000012.1"/>
</dbReference>
<evidence type="ECO:0000313" key="8">
    <source>
        <dbReference type="Proteomes" id="UP000199207"/>
    </source>
</evidence>
<evidence type="ECO:0000259" key="6">
    <source>
        <dbReference type="Pfam" id="PF00171"/>
    </source>
</evidence>
<reference evidence="7 8" key="1">
    <citation type="submission" date="2016-10" db="EMBL/GenBank/DDBJ databases">
        <authorList>
            <person name="de Groot N.N."/>
        </authorList>
    </citation>
    <scope>NUCLEOTIDE SEQUENCE [LARGE SCALE GENOMIC DNA]</scope>
    <source>
        <strain evidence="7 8">CGMCC 4.5739</strain>
    </source>
</reference>
<evidence type="ECO:0000256" key="1">
    <source>
        <dbReference type="ARBA" id="ARBA00009986"/>
    </source>
</evidence>
<dbReference type="PANTHER" id="PTHR42986:SF1">
    <property type="entry name" value="BENZALDEHYDE DEHYDROGENASE YFMT"/>
    <property type="match status" value="1"/>
</dbReference>
<evidence type="ECO:0000256" key="2">
    <source>
        <dbReference type="ARBA" id="ARBA00023002"/>
    </source>
</evidence>
<organism evidence="7 8">
    <name type="scientific">Streptomyces aidingensis</name>
    <dbReference type="NCBI Taxonomy" id="910347"/>
    <lineage>
        <taxon>Bacteria</taxon>
        <taxon>Bacillati</taxon>
        <taxon>Actinomycetota</taxon>
        <taxon>Actinomycetes</taxon>
        <taxon>Kitasatosporales</taxon>
        <taxon>Streptomycetaceae</taxon>
        <taxon>Streptomyces</taxon>
    </lineage>
</organism>
<dbReference type="Proteomes" id="UP000199207">
    <property type="component" value="Unassembled WGS sequence"/>
</dbReference>
<dbReference type="PROSITE" id="PS00070">
    <property type="entry name" value="ALDEHYDE_DEHYDR_CYS"/>
    <property type="match status" value="1"/>
</dbReference>
<dbReference type="InterPro" id="IPR016161">
    <property type="entry name" value="Ald_DH/histidinol_DH"/>
</dbReference>
<dbReference type="EMBL" id="FOLM01000012">
    <property type="protein sequence ID" value="SFD28405.1"/>
    <property type="molecule type" value="Genomic_DNA"/>
</dbReference>
<dbReference type="OrthoDB" id="6882680at2"/>
<sequence>MSPYAELFQRYAQQYIAGTWRPGSGEWDVIDLNPHNGEKLCSITVATAVEVDEAYRAAERAQRDWAELNPYRRRQVFERMIALMDEHESDITEAMIAEFGATRTRAAYELALSKEFLQEAMQLPTRVEGRILPSAVSGKENYINRAPVGTVCVISPYTFPLLMGLKTIAPALALGNAVVLKPHQSTPVCGGALIAALLAEAGLPRGLFNVVITDIAEVGDALIEHPVPRVICFTGSDATGRHIASVAGSRFKRVIMEMGGNSALLVLDDADVDYAVEAAVFSRFFDQGQVCMAANRIVVDRQVLEEFTAKFVARAKTLKVGDPADPETHIGPLMNARYAETLTRQVAEAVADGAVMLLGGEARGSLVPPTVLTDVPPHSPLTRQEIFGPVVLIIPADGDEDAVRIANDSPYGLSGAVHTADVQRGLRVAGQIESGIVHINDTTVVDEPIVPFGGQKCSGLGRLNGDAVVEAFTTTKWISVQHGRTRFLF</sequence>
<protein>
    <submittedName>
        <fullName evidence="7">Aldehyde dehydrogenase (NAD+)</fullName>
    </submittedName>
</protein>
<evidence type="ECO:0000313" key="7">
    <source>
        <dbReference type="EMBL" id="SFD28405.1"/>
    </source>
</evidence>
<dbReference type="Gene3D" id="3.40.309.10">
    <property type="entry name" value="Aldehyde Dehydrogenase, Chain A, domain 2"/>
    <property type="match status" value="1"/>
</dbReference>
<evidence type="ECO:0000256" key="5">
    <source>
        <dbReference type="RuleBase" id="RU003345"/>
    </source>
</evidence>
<dbReference type="InterPro" id="IPR016163">
    <property type="entry name" value="Ald_DH_C"/>
</dbReference>
<dbReference type="Gene3D" id="3.40.605.10">
    <property type="entry name" value="Aldehyde Dehydrogenase, Chain A, domain 1"/>
    <property type="match status" value="1"/>
</dbReference>
<proteinExistence type="inferred from homology"/>
<keyword evidence="8" id="KW-1185">Reference proteome</keyword>
<keyword evidence="2 5" id="KW-0560">Oxidoreductase</keyword>
<accession>A0A1I1R262</accession>
<gene>
    <name evidence="7" type="ORF">SAMN05421773_112140</name>
</gene>
<dbReference type="PANTHER" id="PTHR42986">
    <property type="entry name" value="BENZALDEHYDE DEHYDROGENASE YFMT"/>
    <property type="match status" value="1"/>
</dbReference>
<feature type="active site" evidence="4">
    <location>
        <position position="257"/>
    </location>
</feature>
<dbReference type="InterPro" id="IPR016160">
    <property type="entry name" value="Ald_DH_CS_CYS"/>
</dbReference>
<evidence type="ECO:0000256" key="3">
    <source>
        <dbReference type="ARBA" id="ARBA00023027"/>
    </source>
</evidence>
<dbReference type="STRING" id="910347.SAMN05421773_112140"/>
<dbReference type="AlphaFoldDB" id="A0A1I1R262"/>
<name>A0A1I1R262_9ACTN</name>
<dbReference type="SUPFAM" id="SSF53720">
    <property type="entry name" value="ALDH-like"/>
    <property type="match status" value="1"/>
</dbReference>
<dbReference type="InterPro" id="IPR015590">
    <property type="entry name" value="Aldehyde_DH_dom"/>
</dbReference>
<evidence type="ECO:0000256" key="4">
    <source>
        <dbReference type="PROSITE-ProRule" id="PRU10007"/>
    </source>
</evidence>
<dbReference type="InterPro" id="IPR016162">
    <property type="entry name" value="Ald_DH_N"/>
</dbReference>
<comment type="similarity">
    <text evidence="1 5">Belongs to the aldehyde dehydrogenase family.</text>
</comment>
<dbReference type="PROSITE" id="PS00687">
    <property type="entry name" value="ALDEHYDE_DEHYDR_GLU"/>
    <property type="match status" value="1"/>
</dbReference>